<dbReference type="InterPro" id="IPR028629">
    <property type="entry name" value="Cas9"/>
</dbReference>
<evidence type="ECO:0000256" key="12">
    <source>
        <dbReference type="HAMAP-Rule" id="MF_01480"/>
    </source>
</evidence>
<feature type="binding site" evidence="12">
    <location>
        <position position="9"/>
    </location>
    <ligand>
        <name>Mg(2+)</name>
        <dbReference type="ChEBI" id="CHEBI:18420"/>
        <label>2</label>
    </ligand>
</feature>
<dbReference type="RefSeq" id="WP_322609695.1">
    <property type="nucleotide sequence ID" value="NZ_JARVCO010000012.1"/>
</dbReference>
<feature type="binding site" evidence="12">
    <location>
        <position position="666"/>
    </location>
    <ligand>
        <name>Mg(2+)</name>
        <dbReference type="ChEBI" id="CHEBI:18420"/>
        <label>1</label>
    </ligand>
</feature>
<dbReference type="InterPro" id="IPR003615">
    <property type="entry name" value="HNH_nuc"/>
</dbReference>
<evidence type="ECO:0000256" key="3">
    <source>
        <dbReference type="ARBA" id="ARBA00022723"/>
    </source>
</evidence>
<evidence type="ECO:0000256" key="9">
    <source>
        <dbReference type="ARBA" id="ARBA00023125"/>
    </source>
</evidence>
<comment type="domain">
    <text evidence="12">Has 2 endonuclease domains. The discontinuous RuvC-like domain cleaves the target DNA noncomplementary to crRNA while the HNH nuclease domain cleaves the target DNA complementary to crRNA.</text>
</comment>
<keyword evidence="2 12" id="KW-0540">Nuclease</keyword>
<evidence type="ECO:0000256" key="5">
    <source>
        <dbReference type="ARBA" id="ARBA00022801"/>
    </source>
</evidence>
<comment type="cofactor">
    <cofactor evidence="1 12">
        <name>Mg(2+)</name>
        <dbReference type="ChEBI" id="CHEBI:18420"/>
    </cofactor>
</comment>
<keyword evidence="15" id="KW-1185">Reference proteome</keyword>
<feature type="binding site" evidence="12">
    <location>
        <position position="9"/>
    </location>
    <ligand>
        <name>Mg(2+)</name>
        <dbReference type="ChEBI" id="CHEBI:18420"/>
        <label>1</label>
    </ligand>
</feature>
<feature type="binding site" evidence="12">
    <location>
        <position position="909"/>
    </location>
    <ligand>
        <name>Mg(2+)</name>
        <dbReference type="ChEBI" id="CHEBI:18420"/>
        <label>2</label>
    </ligand>
</feature>
<keyword evidence="9 12" id="KW-0238">DNA-binding</keyword>
<feature type="active site" description="For RuvC-like nuclease domain" evidence="12">
    <location>
        <position position="9"/>
    </location>
</feature>
<dbReference type="PROSITE" id="PS51749">
    <property type="entry name" value="HNH_CAS9"/>
    <property type="match status" value="1"/>
</dbReference>
<evidence type="ECO:0000256" key="4">
    <source>
        <dbReference type="ARBA" id="ARBA00022759"/>
    </source>
</evidence>
<comment type="similarity">
    <text evidence="12">Belongs to the CRISPR-associated Cas9 family.</text>
</comment>
<evidence type="ECO:0000256" key="7">
    <source>
        <dbReference type="ARBA" id="ARBA00022884"/>
    </source>
</evidence>
<dbReference type="Pfam" id="PF18541">
    <property type="entry name" value="RuvC_III"/>
    <property type="match status" value="1"/>
</dbReference>
<sequence>MGKRILGLDLGTNSIGWAVVDDLGNGQFDLVKRGVHIFQEGVKIEKGNESSKASERTGYRSARRLKFRRKLRKIETLKVLSEAGFCPSLTEDELKAWQSKKVYPENPAFRKWCKTSEPKTTESGEYKNPYYYRWLAATTKLDLDNESDRFKLGRAFYHIAQRRGFKSNRLDTTQESDGVVKKEISELSGKMDGRTLGQYFWEDCYQESSPIRRVHTSRDEHYLAEFEFICKKQDIPSTLKDELHRAVFFQRPLKSQKGLVANCPFEPKKKRAPVSHPLFEEFRVWQTLNNIKIQTLDDDRLRSLTMEEKWKVMPLFYRVSKAHFDFKDIAKKLTPRNQTHAYYKGRDSGEAHVKFNFRDSQSLAGCPFIAKLKNLLGEEYAQTLFDSYTCAKTRKNGDAKSVEDILHEVWHVLFSFDDVEKVKEYAKTRLGLDDEQAEKFAKINPPQGYGALSLKAIRKILPFLRQGLIYSHAVFFANLDQVIGISAADNERVKEDIVRLVDEHNQYITESRCINEFVREYKESPRTFEAKYELRRPQDLKLPEQLHGREESICKTISTQIGRNNGNGEYLPIRRLEERVGDYLKEQFNASSDAVKRLYHPSKEETYKAAERAEDNKFYLGDPRISSIRNPVFMRAMHRVKAVVNELLKQGVITDQTQVHLEMARELNDANKRAAIRRWQRNNETTRKTYKEAIEEDLKAQGIDRAATDDEILKYQLWEEQKHICPYTGKTIGLRDFIGENPVFDIEHTIPRSLSCDNSQENKTLCDREYNRTVKKKRIPFECPRHDEILQRIAHWEDRIDDLNKLIEKQKPKSRYATTKEAKDAAIQKRLLLEFERNYLREKCRRFTMEEVTGGFKNSQLVDTRIITKYARLYLKTVFATVHTVNGKTTDDFRRCWGVDKSRDNHAHHTVDAIVAACVTREQYDALASYYHDYESYELGDSATPQKPRFGKPWPTFTEDMKDLKNQMLVSYYAPNNLLKQTKKRVKVGGKRVLQQGKSARGSLHRDTFYGRISEHGDLRYVVRVPLVHNPGGGVFGFDSKAYDKKDELYDERQDWKTKDFERIVDPIVRDKVIKSVQQRMVSGLSFKDALLEPIWMNKEKGIAIKRVRCIAKPKGAFPLKKHRDVSKRDGARWKKEYYVENDENYMIALYNGKSAKGRALAGFRVLNNYTATNYAGEGGCPDSIDVRDVECELQQVIQIGDAVLVYAESPEELKVLTSAELSCRLYEAFGINGLDGRVQFRHHMEARDDKEQDKATASFSVDLPVSKIKVSPSNMKVLVEGVDFRLSVLGEVEFTEQQSC</sequence>
<comment type="function">
    <text evidence="12">CRISPR (clustered regularly interspaced short palindromic repeat) is an adaptive immune system that provides protection against mobile genetic elements (viruses, transposable elements and conjugative plasmids). CRISPR clusters contain spacers, sequences complementary to antecedent mobile elements, and target invading nucleic acids. CRISPR clusters are transcribed and processed into CRISPR RNA (crRNA). In type II CRISPR systems correct processing of pre-crRNA requires a trans-encoded small RNA (tracrRNA), endogenous ribonuclease 3 (rnc) and this protein. The tracrRNA serves as a guide for ribonuclease 3-aided processing of pre-crRNA. Subsequently Cas9/crRNA/tracrRNA endonucleolytically cleaves linear or circular dsDNA target complementary to the spacer; Cas9 is inactive in the absence of the 2 guide RNAs (gRNA). Cas9 recognizes the protospacer adjacent motif (PAM) in the CRISPR repeat sequences to help distinguish self versus nonself, as targets within the bacterial CRISPR locus do not have PAMs. PAM recognition is also required for catalytic activity.</text>
</comment>
<protein>
    <recommendedName>
        <fullName evidence="12">CRISPR-associated endonuclease Cas9</fullName>
        <ecNumber evidence="12">3.1.-.-</ecNumber>
    </recommendedName>
</protein>
<evidence type="ECO:0000259" key="13">
    <source>
        <dbReference type="PROSITE" id="PS51749"/>
    </source>
</evidence>
<keyword evidence="3 12" id="KW-0479">Metal-binding</keyword>
<evidence type="ECO:0000256" key="2">
    <source>
        <dbReference type="ARBA" id="ARBA00022722"/>
    </source>
</evidence>
<dbReference type="Gene3D" id="3.30.420.10">
    <property type="entry name" value="Ribonuclease H-like superfamily/Ribonuclease H"/>
    <property type="match status" value="2"/>
</dbReference>
<keyword evidence="6 12" id="KW-0460">Magnesium</keyword>
<dbReference type="InterPro" id="IPR041383">
    <property type="entry name" value="RuvC_III"/>
</dbReference>
<dbReference type="Proteomes" id="UP001290861">
    <property type="component" value="Unassembled WGS sequence"/>
</dbReference>
<comment type="caution">
    <text evidence="14">The sequence shown here is derived from an EMBL/GenBank/DDBJ whole genome shotgun (WGS) entry which is preliminary data.</text>
</comment>
<keyword evidence="8 12" id="KW-0051">Antiviral defense</keyword>
<proteinExistence type="inferred from homology"/>
<keyword evidence="10" id="KW-0464">Manganese</keyword>
<evidence type="ECO:0000313" key="15">
    <source>
        <dbReference type="Proteomes" id="UP001290861"/>
    </source>
</evidence>
<dbReference type="InterPro" id="IPR036397">
    <property type="entry name" value="RNaseH_sf"/>
</dbReference>
<dbReference type="Pfam" id="PF18470">
    <property type="entry name" value="Cas9_a"/>
    <property type="match status" value="1"/>
</dbReference>
<name>A0ABU5N0G7_9BACT</name>
<evidence type="ECO:0000256" key="8">
    <source>
        <dbReference type="ARBA" id="ARBA00023118"/>
    </source>
</evidence>
<evidence type="ECO:0000256" key="6">
    <source>
        <dbReference type="ARBA" id="ARBA00022842"/>
    </source>
</evidence>
<evidence type="ECO:0000256" key="1">
    <source>
        <dbReference type="ARBA" id="ARBA00001946"/>
    </source>
</evidence>
<comment type="subunit">
    <text evidence="11 12">Monomer. Binds crRNA and tracrRNA.</text>
</comment>
<dbReference type="Pfam" id="PF13395">
    <property type="entry name" value="HNH_4"/>
    <property type="match status" value="1"/>
</dbReference>
<dbReference type="GO" id="GO:0004519">
    <property type="term" value="F:endonuclease activity"/>
    <property type="evidence" value="ECO:0007669"/>
    <property type="project" value="UniProtKB-KW"/>
</dbReference>
<keyword evidence="7 12" id="KW-0694">RNA-binding</keyword>
<dbReference type="EMBL" id="JARVCO010000012">
    <property type="protein sequence ID" value="MDZ8119913.1"/>
    <property type="molecule type" value="Genomic_DNA"/>
</dbReference>
<evidence type="ECO:0000256" key="11">
    <source>
        <dbReference type="ARBA" id="ARBA00046380"/>
    </source>
</evidence>
<gene>
    <name evidence="12" type="primary">cas9</name>
    <name evidence="14" type="ORF">P9H32_14885</name>
</gene>
<feature type="active site" description="Proton acceptor for HNH nuclease domain" evidence="12">
    <location>
        <position position="748"/>
    </location>
</feature>
<keyword evidence="4 12" id="KW-0255">Endonuclease</keyword>
<evidence type="ECO:0000256" key="10">
    <source>
        <dbReference type="ARBA" id="ARBA00023211"/>
    </source>
</evidence>
<feature type="domain" description="HNH Cas9-type" evidence="13">
    <location>
        <begin position="668"/>
        <end position="832"/>
    </location>
</feature>
<dbReference type="InterPro" id="IPR033114">
    <property type="entry name" value="HNH_CAS9"/>
</dbReference>
<organism evidence="14 15">
    <name type="scientific">Pontiella agarivorans</name>
    <dbReference type="NCBI Taxonomy" id="3038953"/>
    <lineage>
        <taxon>Bacteria</taxon>
        <taxon>Pseudomonadati</taxon>
        <taxon>Kiritimatiellota</taxon>
        <taxon>Kiritimatiellia</taxon>
        <taxon>Kiritimatiellales</taxon>
        <taxon>Pontiellaceae</taxon>
        <taxon>Pontiella</taxon>
    </lineage>
</organism>
<evidence type="ECO:0000313" key="14">
    <source>
        <dbReference type="EMBL" id="MDZ8119913.1"/>
    </source>
</evidence>
<feature type="binding site" evidence="12">
    <location>
        <position position="662"/>
    </location>
    <ligand>
        <name>Mg(2+)</name>
        <dbReference type="ChEBI" id="CHEBI:18420"/>
        <label>1</label>
    </ligand>
</feature>
<reference evidence="14 15" key="1">
    <citation type="journal article" date="2024" name="Appl. Environ. Microbiol.">
        <title>Pontiella agarivorans sp. nov., a novel marine anaerobic bacterium capable of degrading macroalgal polysaccharides and fixing nitrogen.</title>
        <authorList>
            <person name="Liu N."/>
            <person name="Kivenson V."/>
            <person name="Peng X."/>
            <person name="Cui Z."/>
            <person name="Lankiewicz T.S."/>
            <person name="Gosselin K.M."/>
            <person name="English C.J."/>
            <person name="Blair E.M."/>
            <person name="O'Malley M.A."/>
            <person name="Valentine D.L."/>
        </authorList>
    </citation>
    <scope>NUCLEOTIDE SEQUENCE [LARGE SCALE GENOMIC DNA]</scope>
    <source>
        <strain evidence="14 15">NLcol2</strain>
    </source>
</reference>
<dbReference type="HAMAP" id="MF_01480">
    <property type="entry name" value="Cas9"/>
    <property type="match status" value="1"/>
</dbReference>
<keyword evidence="5 12" id="KW-0378">Hydrolase</keyword>
<dbReference type="NCBIfam" id="TIGR01865">
    <property type="entry name" value="cas_Csn1"/>
    <property type="match status" value="2"/>
</dbReference>
<dbReference type="EC" id="3.1.-.-" evidence="12"/>
<dbReference type="InterPro" id="IPR040619">
    <property type="entry name" value="Cas9_alpha-helical_lobe"/>
</dbReference>
<feature type="binding site" evidence="12">
    <location>
        <position position="666"/>
    </location>
    <ligand>
        <name>Mg(2+)</name>
        <dbReference type="ChEBI" id="CHEBI:18420"/>
        <label>2</label>
    </ligand>
</feature>
<accession>A0ABU5N0G7</accession>